<dbReference type="GO" id="GO:0002181">
    <property type="term" value="P:cytoplasmic translation"/>
    <property type="evidence" value="ECO:0007669"/>
    <property type="project" value="TreeGrafter"/>
</dbReference>
<dbReference type="Proteomes" id="UP000228874">
    <property type="component" value="Unassembled WGS sequence"/>
</dbReference>
<dbReference type="Gene3D" id="4.10.950.10">
    <property type="entry name" value="Ribosomal protein L2, domain 3"/>
    <property type="match status" value="1"/>
</dbReference>
<organism evidence="7 17">
    <name type="scientific">Huberarchaeum crystalense</name>
    <dbReference type="NCBI Taxonomy" id="2014257"/>
    <lineage>
        <taxon>Archaea</taxon>
        <taxon>Candidatus Huberarchaeota</taxon>
        <taxon>Candidatus Huberarchaeia</taxon>
        <taxon>Candidatus Huberarchaeales</taxon>
        <taxon>Candidatus Huberarchaeaceae</taxon>
        <taxon>Candidatus Huberarchaeum</taxon>
    </lineage>
</organism>
<dbReference type="EMBL" id="PFUW01000041">
    <property type="protein sequence ID" value="PJB03518.1"/>
    <property type="molecule type" value="Genomic_DNA"/>
</dbReference>
<evidence type="ECO:0000313" key="13">
    <source>
        <dbReference type="EMBL" id="PJB03518.1"/>
    </source>
</evidence>
<dbReference type="Pfam" id="PF03947">
    <property type="entry name" value="Ribosomal_L2_C"/>
    <property type="match status" value="1"/>
</dbReference>
<keyword evidence="2 7" id="KW-0689">Ribosomal protein</keyword>
<dbReference type="InterPro" id="IPR022669">
    <property type="entry name" value="Ribosomal_uL2_C"/>
</dbReference>
<comment type="similarity">
    <text evidence="1">Belongs to the universal ribosomal protein uL2 family.</text>
</comment>
<keyword evidence="3" id="KW-0687">Ribonucleoprotein</keyword>
<sequence length="228" mass="25050">MGKRLIQQRRGKGSIFRALKHHALAKPQMILQAAEIIDIVDDTLHNTPLLKLLQEDKTILYMLAAEGNKVGDMIELNKPTKGNVCELKYIPVGVQFFNIEITPTSDATIVRTPGSFATILNKEEGKVLVQLPSKKTKYFASNCRAIIGIAAGGGKEDKPFLKAGNKHFARAATRKLYPVVRGTAMDAYAHPHGGKNLGHPTTISRRKTPPGRKVGHLSAKRTGRSRKK</sequence>
<dbReference type="PANTHER" id="PTHR13691:SF16">
    <property type="entry name" value="LARGE RIBOSOMAL SUBUNIT PROTEIN UL2"/>
    <property type="match status" value="1"/>
</dbReference>
<evidence type="ECO:0000313" key="14">
    <source>
        <dbReference type="EMBL" id="PJC01246.1"/>
    </source>
</evidence>
<dbReference type="Gene3D" id="2.40.50.140">
    <property type="entry name" value="Nucleic acid-binding proteins"/>
    <property type="match status" value="1"/>
</dbReference>
<feature type="domain" description="Large ribosomal subunit protein uL2 C-terminal" evidence="5">
    <location>
        <begin position="79"/>
        <end position="209"/>
    </location>
</feature>
<gene>
    <name evidence="7" type="primary">rpl2p</name>
    <name evidence="14" type="ORF">CO072_01905</name>
    <name evidence="13" type="ORF">CO124_02465</name>
    <name evidence="9" type="ORF">COS22_02135</name>
    <name evidence="8" type="ORF">COS45_00375</name>
    <name evidence="10" type="ORF">COW47_00185</name>
    <name evidence="7" type="ORF">COW69_01845</name>
    <name evidence="12" type="ORF">COY63_01900</name>
    <name evidence="11" type="ORF">COZ66_01735</name>
</gene>
<evidence type="ECO:0000256" key="2">
    <source>
        <dbReference type="ARBA" id="ARBA00022980"/>
    </source>
</evidence>
<dbReference type="Proteomes" id="UP000231449">
    <property type="component" value="Unassembled WGS sequence"/>
</dbReference>
<accession>A0A2H9N2H8</accession>
<evidence type="ECO:0000313" key="8">
    <source>
        <dbReference type="EMBL" id="PIV13901.1"/>
    </source>
</evidence>
<dbReference type="Proteomes" id="UP000230477">
    <property type="component" value="Unassembled WGS sequence"/>
</dbReference>
<dbReference type="EMBL" id="PEUT01000007">
    <property type="protein sequence ID" value="PIV13901.1"/>
    <property type="molecule type" value="Genomic_DNA"/>
</dbReference>
<dbReference type="SMART" id="SM01382">
    <property type="entry name" value="Ribosomal_L2_C"/>
    <property type="match status" value="1"/>
</dbReference>
<evidence type="ECO:0000256" key="1">
    <source>
        <dbReference type="ARBA" id="ARBA00005636"/>
    </source>
</evidence>
<dbReference type="Proteomes" id="UP000231232">
    <property type="component" value="Unassembled WGS sequence"/>
</dbReference>
<evidence type="ECO:0000313" key="11">
    <source>
        <dbReference type="EMBL" id="PIX28023.1"/>
    </source>
</evidence>
<dbReference type="Proteomes" id="UP000229789">
    <property type="component" value="Unassembled WGS sequence"/>
</dbReference>
<dbReference type="EMBL" id="PETW01000037">
    <property type="protein sequence ID" value="PIV46317.1"/>
    <property type="molecule type" value="Genomic_DNA"/>
</dbReference>
<dbReference type="InterPro" id="IPR014722">
    <property type="entry name" value="Rib_uL2_dom2"/>
</dbReference>
<dbReference type="InterPro" id="IPR012340">
    <property type="entry name" value="NA-bd_OB-fold"/>
</dbReference>
<dbReference type="PANTHER" id="PTHR13691">
    <property type="entry name" value="RIBOSOMAL PROTEIN L2"/>
    <property type="match status" value="1"/>
</dbReference>
<dbReference type="Proteomes" id="UP000228989">
    <property type="component" value="Unassembled WGS sequence"/>
</dbReference>
<protein>
    <submittedName>
        <fullName evidence="7">50S ribosomal protein L2</fullName>
    </submittedName>
</protein>
<accession>A0A2H9MND1</accession>
<dbReference type="InterPro" id="IPR008991">
    <property type="entry name" value="Translation_prot_SH3-like_sf"/>
</dbReference>
<dbReference type="EMBL" id="PCUF01000022">
    <property type="protein sequence ID" value="PIN66533.1"/>
    <property type="molecule type" value="Genomic_DNA"/>
</dbReference>
<accession>A0A2H9M8A8</accession>
<dbReference type="GO" id="GO:0003735">
    <property type="term" value="F:structural constituent of ribosome"/>
    <property type="evidence" value="ECO:0007669"/>
    <property type="project" value="InterPro"/>
</dbReference>
<dbReference type="EMBL" id="PFFF01000002">
    <property type="protein sequence ID" value="PIV89912.1"/>
    <property type="molecule type" value="Genomic_DNA"/>
</dbReference>
<comment type="caution">
    <text evidence="7">The sequence shown here is derived from an EMBL/GenBank/DDBJ whole genome shotgun (WGS) entry which is preliminary data.</text>
</comment>
<accession>A0A2H9M2X3</accession>
<accession>A0A2H9QSH5</accession>
<dbReference type="EMBL" id="PFMG01000046">
    <property type="protein sequence ID" value="PIY99755.1"/>
    <property type="molecule type" value="Genomic_DNA"/>
</dbReference>
<dbReference type="EMBL" id="PFIH01000044">
    <property type="protein sequence ID" value="PIX28023.1"/>
    <property type="molecule type" value="Genomic_DNA"/>
</dbReference>
<evidence type="ECO:0000259" key="5">
    <source>
        <dbReference type="SMART" id="SM01382"/>
    </source>
</evidence>
<feature type="domain" description="Large ribosomal subunit protein uL2 RNA-binding" evidence="6">
    <location>
        <begin position="11"/>
        <end position="76"/>
    </location>
</feature>
<accession>A0A2H9P9P3</accession>
<evidence type="ECO:0000313" key="17">
    <source>
        <dbReference type="Proteomes" id="UP000229789"/>
    </source>
</evidence>
<dbReference type="SMART" id="SM01383">
    <property type="entry name" value="Ribosomal_L2"/>
    <property type="match status" value="1"/>
</dbReference>
<dbReference type="GO" id="GO:0022625">
    <property type="term" value="C:cytosolic large ribosomal subunit"/>
    <property type="evidence" value="ECO:0007669"/>
    <property type="project" value="TreeGrafter"/>
</dbReference>
<feature type="compositionally biased region" description="Basic residues" evidence="4">
    <location>
        <begin position="204"/>
        <end position="228"/>
    </location>
</feature>
<evidence type="ECO:0000313" key="16">
    <source>
        <dbReference type="Proteomes" id="UP000228888"/>
    </source>
</evidence>
<dbReference type="InterPro" id="IPR022666">
    <property type="entry name" value="Ribosomal_uL2_RNA-bd_dom"/>
</dbReference>
<dbReference type="GO" id="GO:0003723">
    <property type="term" value="F:RNA binding"/>
    <property type="evidence" value="ECO:0007669"/>
    <property type="project" value="TreeGrafter"/>
</dbReference>
<evidence type="ECO:0000256" key="4">
    <source>
        <dbReference type="SAM" id="MobiDB-lite"/>
    </source>
</evidence>
<proteinExistence type="inferred from homology"/>
<dbReference type="Proteomes" id="UP000230713">
    <property type="component" value="Unassembled WGS sequence"/>
</dbReference>
<evidence type="ECO:0000313" key="9">
    <source>
        <dbReference type="EMBL" id="PIV46317.1"/>
    </source>
</evidence>
<evidence type="ECO:0000313" key="12">
    <source>
        <dbReference type="EMBL" id="PIY99755.1"/>
    </source>
</evidence>
<feature type="region of interest" description="Disordered" evidence="4">
    <location>
        <begin position="188"/>
        <end position="228"/>
    </location>
</feature>
<dbReference type="Proteomes" id="UP000228888">
    <property type="component" value="Unassembled WGS sequence"/>
</dbReference>
<dbReference type="EMBL" id="PFSX01000047">
    <property type="protein sequence ID" value="PJC01246.1"/>
    <property type="molecule type" value="Genomic_DNA"/>
</dbReference>
<evidence type="ECO:0000256" key="3">
    <source>
        <dbReference type="ARBA" id="ARBA00023274"/>
    </source>
</evidence>
<dbReference type="InterPro" id="IPR014726">
    <property type="entry name" value="Ribosomal_uL2_dom3"/>
</dbReference>
<dbReference type="PIRSF" id="PIRSF002158">
    <property type="entry name" value="Ribosomal_L2"/>
    <property type="match status" value="1"/>
</dbReference>
<reference evidence="7 17" key="2">
    <citation type="submission" date="2017-09" db="EMBL/GenBank/DDBJ databases">
        <title>Depth-based differentiation of microbial function through sediment-hosted aquifers and enrichment of novel symbionts in the deep terrestrial subsurface.</title>
        <authorList>
            <person name="Probst A.J."/>
            <person name="Ladd B."/>
            <person name="Jarett J.K."/>
            <person name="Geller-Mcgrath D.E."/>
            <person name="Sieber C.M."/>
            <person name="Emerson J.B."/>
            <person name="Anantharaman K."/>
            <person name="Thomas B.C."/>
            <person name="Malmstrom R."/>
            <person name="Stieglmeier M."/>
            <person name="Klingl A."/>
            <person name="Woyke T."/>
            <person name="Ryan C.M."/>
            <person name="Banfield J.F."/>
        </authorList>
    </citation>
    <scope>NUCLEOTIDE SEQUENCE [LARGE SCALE GENOMIC DNA]</scope>
    <source>
        <strain evidence="9">CG02_land_8_20_14_3_00_31_209</strain>
        <strain evidence="8">CG03_land_8_20_14_0_80_31_114</strain>
        <strain evidence="10">CG17_big_fil_post_rev_8_21_14_2_50_31_73</strain>
        <strain evidence="7">CG18_big_fil_WC_8_21_14_2_50_31_19</strain>
        <strain evidence="12">CG_4_10_14_0_8_um_filter_31_133</strain>
        <strain evidence="11">CG_4_8_14_3_um_filter</strain>
        <strain evidence="14">CG_4_9_14_0_8_um_filter_31_21</strain>
        <strain evidence="13">CG_4_9_14_3_um_filter_31_125</strain>
    </source>
</reference>
<evidence type="ECO:0000313" key="7">
    <source>
        <dbReference type="EMBL" id="PIN66533.1"/>
    </source>
</evidence>
<dbReference type="Gene3D" id="2.30.30.30">
    <property type="match status" value="1"/>
</dbReference>
<evidence type="ECO:0000313" key="15">
    <source>
        <dbReference type="Proteomes" id="UP000228874"/>
    </source>
</evidence>
<dbReference type="SUPFAM" id="SSF50249">
    <property type="entry name" value="Nucleic acid-binding proteins"/>
    <property type="match status" value="1"/>
</dbReference>
<evidence type="ECO:0000259" key="6">
    <source>
        <dbReference type="SMART" id="SM01383"/>
    </source>
</evidence>
<reference evidence="15 16" key="1">
    <citation type="submission" date="2017-09" db="EMBL/GenBank/DDBJ databases">
        <title>Depth-based differentiation of microbial function through sediment-hosted aquifers and enrichment of novel symbionts in the deep terrestrial subsurface.</title>
        <authorList>
            <person name="Probst A.J."/>
            <person name="Ladd B."/>
            <person name="Jarett J.K."/>
            <person name="Geller-Mcgrath D.E."/>
            <person name="Sieber C.M.K."/>
            <person name="Emerson J.B."/>
            <person name="Anantharaman K."/>
            <person name="Thomas B.C."/>
            <person name="Malmstrom R."/>
            <person name="Stieglmeier M."/>
            <person name="Klingl A."/>
            <person name="Woyke T."/>
            <person name="Ryan C.M."/>
            <person name="Banfield J.F."/>
        </authorList>
    </citation>
    <scope>NUCLEOTIDE SEQUENCE [LARGE SCALE GENOMIC DNA]</scope>
</reference>
<dbReference type="SUPFAM" id="SSF50104">
    <property type="entry name" value="Translation proteins SH3-like domain"/>
    <property type="match status" value="1"/>
</dbReference>
<dbReference type="InterPro" id="IPR002171">
    <property type="entry name" value="Ribosomal_uL2"/>
</dbReference>
<name>A0A2G9LJ05_HUBC1</name>
<evidence type="ECO:0000313" key="10">
    <source>
        <dbReference type="EMBL" id="PIV89912.1"/>
    </source>
</evidence>
<accession>A0A2H9RDH8</accession>
<dbReference type="AlphaFoldDB" id="A0A2G9LJ05"/>
<accession>A0A2G9LJ05</accession>